<accession>A0AAX4K096</accession>
<evidence type="ECO:0000313" key="9">
    <source>
        <dbReference type="Proteomes" id="UP001355207"/>
    </source>
</evidence>
<feature type="transmembrane region" description="Helical" evidence="6">
    <location>
        <begin position="104"/>
        <end position="123"/>
    </location>
</feature>
<sequence>MPSSNSSPPLHPSTTHYIDEPRPPPPMTPLEPPDIPAILRSKRSLKRQILSFDLNFLPRSFQIGLTCFSIGISAVQANGVYCWGTYGPVVAKQLQLDGTQAQTIVIGGILGVYLCAAPLGALTDKYGPRIGSLVSACLSLIGYQSFAGILRKATYETPYVHLYLTAAYFLVGAATVGSYFACLTCASLSFPSHPTLALSLPLSLIGLSALVLSSFSTLSFFTSSTNSPDLDSAKFLFFLGILSPSINLFGSLAMKVIPQPELFGEIKLPQDVNDDTTPHNTAVNPNIHHQIDENGQIDNQEEEEDEDIDVGDMSESIGQLLRLDERTPMLIGGIEAAWEEVEAIEQGKDDWTAKDIIKDYQGFWIFGLVLALIIGPGEMVVASIGSIITSLLPPTTSINPSSLIFSLFNPTNEFKFTINSTESTTPLALRNKHVFLLSLTSTISRLITGALADYLAPPLTATINPLHKTDPVNQPTHLFIRKRPVRLSRSAFAALSGTILGLVFAWSAGFLNGKGETLSVLSAGSGAMYGAIFTLVPAIVSHHYGPTNFGLAWGMISYFAALGSVVYSYLYAILSVPETGNPSDQCYGPQCFRNTFIICAISCIIGAIGVAILGRRWKV</sequence>
<evidence type="ECO:0000256" key="4">
    <source>
        <dbReference type="ARBA" id="ARBA00023136"/>
    </source>
</evidence>
<dbReference type="RefSeq" id="XP_066076963.1">
    <property type="nucleotide sequence ID" value="XM_066220866.1"/>
</dbReference>
<reference evidence="8 9" key="1">
    <citation type="submission" date="2024-01" db="EMBL/GenBank/DDBJ databases">
        <title>Comparative genomics of Cryptococcus and Kwoniella reveals pathogenesis evolution and contrasting modes of karyotype evolution via chromosome fusion or intercentromeric recombination.</title>
        <authorList>
            <person name="Coelho M.A."/>
            <person name="David-Palma M."/>
            <person name="Shea T."/>
            <person name="Bowers K."/>
            <person name="McGinley-Smith S."/>
            <person name="Mohammad A.W."/>
            <person name="Gnirke A."/>
            <person name="Yurkov A.M."/>
            <person name="Nowrousian M."/>
            <person name="Sun S."/>
            <person name="Cuomo C.A."/>
            <person name="Heitman J."/>
        </authorList>
    </citation>
    <scope>NUCLEOTIDE SEQUENCE [LARGE SCALE GENOMIC DNA]</scope>
    <source>
        <strain evidence="8 9">CBS 6074</strain>
    </source>
</reference>
<evidence type="ECO:0000259" key="7">
    <source>
        <dbReference type="Pfam" id="PF23262"/>
    </source>
</evidence>
<keyword evidence="4 6" id="KW-0472">Membrane</keyword>
<dbReference type="EMBL" id="CP144103">
    <property type="protein sequence ID" value="WWC90200.1"/>
    <property type="molecule type" value="Genomic_DNA"/>
</dbReference>
<evidence type="ECO:0000313" key="8">
    <source>
        <dbReference type="EMBL" id="WWC90200.1"/>
    </source>
</evidence>
<protein>
    <recommendedName>
        <fullName evidence="7">NFD4 C-terminal domain-containing protein</fullName>
    </recommendedName>
</protein>
<feature type="compositionally biased region" description="Pro residues" evidence="5">
    <location>
        <begin position="23"/>
        <end position="34"/>
    </location>
</feature>
<evidence type="ECO:0000256" key="2">
    <source>
        <dbReference type="ARBA" id="ARBA00022692"/>
    </source>
</evidence>
<dbReference type="InterPro" id="IPR056555">
    <property type="entry name" value="NFD4_C"/>
</dbReference>
<dbReference type="AlphaFoldDB" id="A0AAX4K096"/>
<keyword evidence="9" id="KW-1185">Reference proteome</keyword>
<evidence type="ECO:0000256" key="1">
    <source>
        <dbReference type="ARBA" id="ARBA00004141"/>
    </source>
</evidence>
<feature type="domain" description="NFD4 C-terminal" evidence="7">
    <location>
        <begin position="478"/>
        <end position="616"/>
    </location>
</feature>
<feature type="transmembrane region" description="Helical" evidence="6">
    <location>
        <begin position="235"/>
        <end position="257"/>
    </location>
</feature>
<feature type="region of interest" description="Disordered" evidence="5">
    <location>
        <begin position="1"/>
        <end position="34"/>
    </location>
</feature>
<feature type="transmembrane region" description="Helical" evidence="6">
    <location>
        <begin position="130"/>
        <end position="150"/>
    </location>
</feature>
<dbReference type="PANTHER" id="PTHR21576:SF158">
    <property type="entry name" value="RIBOSOMAL RNA-PROCESSING PROTEIN 12-LIKE CONSERVED DOMAIN-CONTAINING PROTEIN"/>
    <property type="match status" value="1"/>
</dbReference>
<dbReference type="PANTHER" id="PTHR21576">
    <property type="entry name" value="UNCHARACTERIZED NODULIN-LIKE PROTEIN"/>
    <property type="match status" value="1"/>
</dbReference>
<feature type="transmembrane region" description="Helical" evidence="6">
    <location>
        <begin position="594"/>
        <end position="614"/>
    </location>
</feature>
<feature type="transmembrane region" description="Helical" evidence="6">
    <location>
        <begin position="517"/>
        <end position="540"/>
    </location>
</feature>
<dbReference type="Proteomes" id="UP001355207">
    <property type="component" value="Chromosome 6"/>
</dbReference>
<feature type="transmembrane region" description="Helical" evidence="6">
    <location>
        <begin position="195"/>
        <end position="215"/>
    </location>
</feature>
<feature type="transmembrane region" description="Helical" evidence="6">
    <location>
        <begin position="363"/>
        <end position="388"/>
    </location>
</feature>
<dbReference type="Pfam" id="PF23262">
    <property type="entry name" value="NFD4_C"/>
    <property type="match status" value="1"/>
</dbReference>
<keyword evidence="2 6" id="KW-0812">Transmembrane</keyword>
<organism evidence="8 9">
    <name type="scientific">Kwoniella dendrophila CBS 6074</name>
    <dbReference type="NCBI Taxonomy" id="1295534"/>
    <lineage>
        <taxon>Eukaryota</taxon>
        <taxon>Fungi</taxon>
        <taxon>Dikarya</taxon>
        <taxon>Basidiomycota</taxon>
        <taxon>Agaricomycotina</taxon>
        <taxon>Tremellomycetes</taxon>
        <taxon>Tremellales</taxon>
        <taxon>Cryptococcaceae</taxon>
        <taxon>Kwoniella</taxon>
    </lineage>
</organism>
<evidence type="ECO:0000256" key="5">
    <source>
        <dbReference type="SAM" id="MobiDB-lite"/>
    </source>
</evidence>
<dbReference type="Gene3D" id="1.20.1250.20">
    <property type="entry name" value="MFS general substrate transporter like domains"/>
    <property type="match status" value="2"/>
</dbReference>
<dbReference type="GeneID" id="91095803"/>
<evidence type="ECO:0000256" key="3">
    <source>
        <dbReference type="ARBA" id="ARBA00022989"/>
    </source>
</evidence>
<evidence type="ECO:0000256" key="6">
    <source>
        <dbReference type="SAM" id="Phobius"/>
    </source>
</evidence>
<feature type="transmembrane region" description="Helical" evidence="6">
    <location>
        <begin position="162"/>
        <end position="183"/>
    </location>
</feature>
<dbReference type="SUPFAM" id="SSF103473">
    <property type="entry name" value="MFS general substrate transporter"/>
    <property type="match status" value="1"/>
</dbReference>
<feature type="transmembrane region" description="Helical" evidence="6">
    <location>
        <begin position="552"/>
        <end position="574"/>
    </location>
</feature>
<gene>
    <name evidence="8" type="ORF">L201_005133</name>
</gene>
<dbReference type="InterPro" id="IPR036259">
    <property type="entry name" value="MFS_trans_sf"/>
</dbReference>
<feature type="transmembrane region" description="Helical" evidence="6">
    <location>
        <begin position="491"/>
        <end position="511"/>
    </location>
</feature>
<keyword evidence="3 6" id="KW-1133">Transmembrane helix</keyword>
<proteinExistence type="predicted"/>
<name>A0AAX4K096_9TREE</name>
<comment type="subcellular location">
    <subcellularLocation>
        <location evidence="1">Membrane</location>
        <topology evidence="1">Multi-pass membrane protein</topology>
    </subcellularLocation>
</comment>
<dbReference type="GO" id="GO:0000329">
    <property type="term" value="C:fungal-type vacuole membrane"/>
    <property type="evidence" value="ECO:0007669"/>
    <property type="project" value="TreeGrafter"/>
</dbReference>